<dbReference type="PROSITE" id="PS51664">
    <property type="entry name" value="YCAO"/>
    <property type="match status" value="1"/>
</dbReference>
<dbReference type="Pfam" id="PF02624">
    <property type="entry name" value="YcaO"/>
    <property type="match status" value="1"/>
</dbReference>
<evidence type="ECO:0000313" key="2">
    <source>
        <dbReference type="EMBL" id="GIL26439.1"/>
    </source>
</evidence>
<dbReference type="AlphaFoldDB" id="A0A8J4EMA8"/>
<dbReference type="InterPro" id="IPR003776">
    <property type="entry name" value="YcaO-like_dom"/>
</dbReference>
<evidence type="ECO:0000313" key="3">
    <source>
        <dbReference type="Proteomes" id="UP000614996"/>
    </source>
</evidence>
<organism evidence="2 3">
    <name type="scientific">Actinocatenispora comari</name>
    <dbReference type="NCBI Taxonomy" id="2807577"/>
    <lineage>
        <taxon>Bacteria</taxon>
        <taxon>Bacillati</taxon>
        <taxon>Actinomycetota</taxon>
        <taxon>Actinomycetes</taxon>
        <taxon>Micromonosporales</taxon>
        <taxon>Micromonosporaceae</taxon>
        <taxon>Actinocatenispora</taxon>
    </lineage>
</organism>
<sequence>MAKASLSVELESKTYPPLAPAVSTTDKLQQFSLYGDSSDFSISVVNSSAILQWDDRGRLTKLNHEISGCGTDYRRPEMAATRAVSEMLERQSGFLRSNLDIVRAARRELGDRAIPLARLPRCSQLEYADPRCGLSEPDEDDVLDWVMARSLSTGERKLVPVEMVLLGDRHGHASKQLVAPISTGYAAHVSATDALLAGLLEVIERDAIALTWECRLPLPRLDLGLLSEQARRLLDDDARRGIDNHLFDATTDIDGVSIVYCVQRDHANRRLRQSVHCAAALDPVTAADKVLREAAVSRSAIMQAAKDTPIATPEEISAVVDGAVYMGVAERESAFEFLLADRPAPAPVPMPERGFGESGRSDQLDSLVRRLTERGHEVLAIDLTTRSAAAHGIVVVRVIVLGLVPMSISPYARYRGEPRMYEYPLHRFGMEIDEGGLNPWPQPFA</sequence>
<protein>
    <recommendedName>
        <fullName evidence="1">YcaO domain-containing protein</fullName>
    </recommendedName>
</protein>
<dbReference type="EMBL" id="BOPO01000023">
    <property type="protein sequence ID" value="GIL26439.1"/>
    <property type="molecule type" value="Genomic_DNA"/>
</dbReference>
<dbReference type="Gene3D" id="3.30.1330.230">
    <property type="match status" value="1"/>
</dbReference>
<dbReference type="Proteomes" id="UP000614996">
    <property type="component" value="Unassembled WGS sequence"/>
</dbReference>
<dbReference type="Gene3D" id="3.30.160.660">
    <property type="match status" value="1"/>
</dbReference>
<comment type="caution">
    <text evidence="2">The sequence shown here is derived from an EMBL/GenBank/DDBJ whole genome shotgun (WGS) entry which is preliminary data.</text>
</comment>
<reference evidence="3" key="1">
    <citation type="journal article" date="2021" name="Int. J. Syst. Evol. Microbiol.">
        <title>Actinocatenispora comari sp. nov., an endophytic actinomycete isolated from aerial parts of Comarum salesowianum.</title>
        <authorList>
            <person name="Oyunbileg N."/>
            <person name="Iizaka Y."/>
            <person name="Hamada M."/>
            <person name="Davaapurev B.O."/>
            <person name="Fukumoto A."/>
            <person name="Tsetseg B."/>
            <person name="Kato F."/>
            <person name="Tamura T."/>
            <person name="Batkhuu J."/>
            <person name="Anzai Y."/>
        </authorList>
    </citation>
    <scope>NUCLEOTIDE SEQUENCE [LARGE SCALE GENOMIC DNA]</scope>
    <source>
        <strain evidence="3">NUM-2625</strain>
    </source>
</reference>
<dbReference type="Gene3D" id="3.30.40.250">
    <property type="match status" value="1"/>
</dbReference>
<name>A0A8J4EMA8_9ACTN</name>
<accession>A0A8J4EMA8</accession>
<dbReference type="NCBIfam" id="TIGR03604">
    <property type="entry name" value="TOMM_cyclo_SagD"/>
    <property type="match status" value="1"/>
</dbReference>
<feature type="domain" description="YcaO" evidence="1">
    <location>
        <begin position="68"/>
        <end position="445"/>
    </location>
</feature>
<keyword evidence="3" id="KW-1185">Reference proteome</keyword>
<dbReference type="PANTHER" id="PTHR37809">
    <property type="entry name" value="RIBOSOMAL PROTEIN S12 METHYLTHIOTRANSFERASE ACCESSORY FACTOR YCAO"/>
    <property type="match status" value="1"/>
</dbReference>
<dbReference type="InterPro" id="IPR027624">
    <property type="entry name" value="TOMM_cyclo_SagD"/>
</dbReference>
<dbReference type="PANTHER" id="PTHR37809:SF1">
    <property type="entry name" value="RIBOSOMAL PROTEIN S12 METHYLTHIOTRANSFERASE ACCESSORY FACTOR YCAO"/>
    <property type="match status" value="1"/>
</dbReference>
<evidence type="ECO:0000259" key="1">
    <source>
        <dbReference type="PROSITE" id="PS51664"/>
    </source>
</evidence>
<proteinExistence type="predicted"/>
<gene>
    <name evidence="2" type="ORF">NUM_16930</name>
</gene>